<gene>
    <name evidence="2" type="ORF">RMSM_05868</name>
</gene>
<sequence length="408" mass="44210">MIVKRPRSFLGRIERLETRTMLAGAEVIGEGESNSTPATPLHDPLQIAAPAYVRQMTITRPPQIQPLQPSRDRVNESSRPAAPGREIESDVLNRDQALKEWDQEPPRTGDTEDSETSTNEPPAASTDELDGTDGTVTDQTNYLSPETAPIPVQPIPRAARVKTDTSTAAMMTLVSPPQSTKSFPSGSLTTADLDAHVNYIDDDFHYFESTTSHVAISDLSLSSEPLSNHAARDTFMAMSMLTSSGTETKNHGLVKNSTNLGGSDSNPTNLVRNSRIANEPIALDHTHAMTPQPSPAPVRFASLPMVTLLHSVMFAGQMVLDSTAETIETNPSCDEPSPRGQCVGDHDTAIQTAMTFANQANTASETTSQASWRNSTLLTVVCASFSVHHSLTKRTKTRTSYLLGRFIR</sequence>
<dbReference type="AlphaFoldDB" id="M5RCJ7"/>
<evidence type="ECO:0000313" key="3">
    <source>
        <dbReference type="Proteomes" id="UP000011991"/>
    </source>
</evidence>
<evidence type="ECO:0000256" key="1">
    <source>
        <dbReference type="SAM" id="MobiDB-lite"/>
    </source>
</evidence>
<organism evidence="2 3">
    <name type="scientific">Rhodopirellula maiorica SM1</name>
    <dbReference type="NCBI Taxonomy" id="1265738"/>
    <lineage>
        <taxon>Bacteria</taxon>
        <taxon>Pseudomonadati</taxon>
        <taxon>Planctomycetota</taxon>
        <taxon>Planctomycetia</taxon>
        <taxon>Pirellulales</taxon>
        <taxon>Pirellulaceae</taxon>
        <taxon>Novipirellula</taxon>
    </lineage>
</organism>
<feature type="compositionally biased region" description="Basic and acidic residues" evidence="1">
    <location>
        <begin position="85"/>
        <end position="110"/>
    </location>
</feature>
<name>M5RCJ7_9BACT</name>
<dbReference type="PATRIC" id="fig|1265738.3.peg.5864"/>
<accession>M5RCJ7</accession>
<feature type="compositionally biased region" description="Polar residues" evidence="1">
    <location>
        <begin position="134"/>
        <end position="144"/>
    </location>
</feature>
<dbReference type="EMBL" id="ANOG01000840">
    <property type="protein sequence ID" value="EMI17208.1"/>
    <property type="molecule type" value="Genomic_DNA"/>
</dbReference>
<comment type="caution">
    <text evidence="2">The sequence shown here is derived from an EMBL/GenBank/DDBJ whole genome shotgun (WGS) entry which is preliminary data.</text>
</comment>
<feature type="region of interest" description="Disordered" evidence="1">
    <location>
        <begin position="60"/>
        <end position="155"/>
    </location>
</feature>
<evidence type="ECO:0000313" key="2">
    <source>
        <dbReference type="EMBL" id="EMI17208.1"/>
    </source>
</evidence>
<reference evidence="2 3" key="1">
    <citation type="journal article" date="2013" name="Mar. Genomics">
        <title>Expression of sulfatases in Rhodopirellula baltica and the diversity of sulfatases in the genus Rhodopirellula.</title>
        <authorList>
            <person name="Wegner C.E."/>
            <person name="Richter-Heitmann T."/>
            <person name="Klindworth A."/>
            <person name="Klockow C."/>
            <person name="Richter M."/>
            <person name="Achstetter T."/>
            <person name="Glockner F.O."/>
            <person name="Harder J."/>
        </authorList>
    </citation>
    <scope>NUCLEOTIDE SEQUENCE [LARGE SCALE GENOMIC DNA]</scope>
    <source>
        <strain evidence="2 3">SM1</strain>
    </source>
</reference>
<protein>
    <submittedName>
        <fullName evidence="2">Uncharacterized protein</fullName>
    </submittedName>
</protein>
<dbReference type="Proteomes" id="UP000011991">
    <property type="component" value="Unassembled WGS sequence"/>
</dbReference>
<keyword evidence="3" id="KW-1185">Reference proteome</keyword>
<proteinExistence type="predicted"/>